<keyword evidence="1" id="KW-0732">Signal</keyword>
<accession>A0A087DBZ3</accession>
<dbReference type="PROSITE" id="PS51257">
    <property type="entry name" value="PROKAR_LIPOPROTEIN"/>
    <property type="match status" value="1"/>
</dbReference>
<evidence type="ECO:0000259" key="3">
    <source>
        <dbReference type="Pfam" id="PF25976"/>
    </source>
</evidence>
<protein>
    <submittedName>
        <fullName evidence="4">Uncharacterized protein</fullName>
    </submittedName>
</protein>
<dbReference type="InterPro" id="IPR059026">
    <property type="entry name" value="LpqB_N"/>
</dbReference>
<dbReference type="OrthoDB" id="3226781at2"/>
<dbReference type="Proteomes" id="UP000029066">
    <property type="component" value="Unassembled WGS sequence"/>
</dbReference>
<comment type="caution">
    <text evidence="4">The sequence shown here is derived from an EMBL/GenBank/DDBJ whole genome shotgun (WGS) entry which is preliminary data.</text>
</comment>
<dbReference type="RefSeq" id="WP_033890258.1">
    <property type="nucleotide sequence ID" value="NZ_JDUT01000003.1"/>
</dbReference>
<evidence type="ECO:0000313" key="4">
    <source>
        <dbReference type="EMBL" id="KFI93043.1"/>
    </source>
</evidence>
<gene>
    <name evidence="4" type="ORF">BISA_1207</name>
</gene>
<dbReference type="STRING" id="1437607.BISA_1207"/>
<feature type="chain" id="PRO_5001819963" evidence="1">
    <location>
        <begin position="31"/>
        <end position="576"/>
    </location>
</feature>
<name>A0A087DBZ3_9BIFI</name>
<proteinExistence type="predicted"/>
<dbReference type="EMBL" id="JGZN01000006">
    <property type="protein sequence ID" value="KFI93043.1"/>
    <property type="molecule type" value="Genomic_DNA"/>
</dbReference>
<feature type="domain" description="Lipoprotein LpqB C-terminal" evidence="2">
    <location>
        <begin position="392"/>
        <end position="508"/>
    </location>
</feature>
<dbReference type="Pfam" id="PF10647">
    <property type="entry name" value="Gmad1"/>
    <property type="match status" value="1"/>
</dbReference>
<organism evidence="4 5">
    <name type="scientific">Bifidobacterium saguini DSM 23967</name>
    <dbReference type="NCBI Taxonomy" id="1437607"/>
    <lineage>
        <taxon>Bacteria</taxon>
        <taxon>Bacillati</taxon>
        <taxon>Actinomycetota</taxon>
        <taxon>Actinomycetes</taxon>
        <taxon>Bifidobacteriales</taxon>
        <taxon>Bifidobacteriaceae</taxon>
        <taxon>Bifidobacterium</taxon>
    </lineage>
</organism>
<feature type="signal peptide" evidence="1">
    <location>
        <begin position="1"/>
        <end position="30"/>
    </location>
</feature>
<evidence type="ECO:0000313" key="5">
    <source>
        <dbReference type="Proteomes" id="UP000029066"/>
    </source>
</evidence>
<dbReference type="AlphaFoldDB" id="A0A087DBZ3"/>
<reference evidence="4 5" key="1">
    <citation type="submission" date="2014-03" db="EMBL/GenBank/DDBJ databases">
        <title>Genomics of Bifidobacteria.</title>
        <authorList>
            <person name="Ventura M."/>
            <person name="Milani C."/>
            <person name="Lugli G.A."/>
        </authorList>
    </citation>
    <scope>NUCLEOTIDE SEQUENCE [LARGE SCALE GENOMIC DNA]</scope>
    <source>
        <strain evidence="4 5">DSM 23967</strain>
    </source>
</reference>
<evidence type="ECO:0000259" key="2">
    <source>
        <dbReference type="Pfam" id="PF10647"/>
    </source>
</evidence>
<sequence>MKDKRIRSIIASIATSLCAAALTACSSPFALPTSGSVQTLAPVQQQTQRVYTNPQGPNDDAQPESIVEGFYDAMPAGVQSDGYRVAREFLTSSASTTWNGDGSAVIYSGTPDFRRRANTMTAPQGAESSLIVEVNVQVVGALDSHGSYTPVHDTQSRKLSYTLIKRKGQWRISSLENGVVISTADFDQVFRQVSVYQVASSGKQLVPDVRWLSWRNWRTQAVREVLGDAPSWLKDAVKEPGANTVSLAVDSVPVQDSSVEVSLTRGINALSDEDRSMLVHRIRLTLGDGNSGYNLKVTGDGVDYSDADSNIKLDADQPAVGVYTLTGGHVVSLSSSSPLRVGDASGFDDALGFTFSTNGGAVLQADGVVKCLDAGGGSCGTLFGNARVRSITAGLNGEVWAVSKDGKTLYVYRNEKSIKLDMPWLDDGGVVTSVNVSTEGARLAVAINGGSLSGVAITGIVRDANNDVIGLSKAAAQVSRTQNVAMLSFYNDLNLVYATSAPQDGAQQSAYRQIVPGPDTVQRLPEGTIVSMASGQISLYRRLAVLDDTGTVRSVSGSLDGSWSIADSQVTALGSQ</sequence>
<feature type="domain" description="Lipoprotein LpqB N-terminal" evidence="3">
    <location>
        <begin position="56"/>
        <end position="187"/>
    </location>
</feature>
<evidence type="ECO:0000256" key="1">
    <source>
        <dbReference type="SAM" id="SignalP"/>
    </source>
</evidence>
<dbReference type="SUPFAM" id="SSF63829">
    <property type="entry name" value="Calcium-dependent phosphotriesterase"/>
    <property type="match status" value="1"/>
</dbReference>
<dbReference type="InterPro" id="IPR018910">
    <property type="entry name" value="LpqB_C"/>
</dbReference>
<dbReference type="Pfam" id="PF25976">
    <property type="entry name" value="LpqB_N"/>
    <property type="match status" value="1"/>
</dbReference>